<keyword evidence="2" id="KW-1185">Reference proteome</keyword>
<accession>A0ACB7PLS9</accession>
<evidence type="ECO:0000313" key="1">
    <source>
        <dbReference type="EMBL" id="KAH6641019.1"/>
    </source>
</evidence>
<comment type="caution">
    <text evidence="1">The sequence shown here is derived from an EMBL/GenBank/DDBJ whole genome shotgun (WGS) entry which is preliminary data.</text>
</comment>
<organism evidence="1 2">
    <name type="scientific">Chaetomium tenue</name>
    <dbReference type="NCBI Taxonomy" id="1854479"/>
    <lineage>
        <taxon>Eukaryota</taxon>
        <taxon>Fungi</taxon>
        <taxon>Dikarya</taxon>
        <taxon>Ascomycota</taxon>
        <taxon>Pezizomycotina</taxon>
        <taxon>Sordariomycetes</taxon>
        <taxon>Sordariomycetidae</taxon>
        <taxon>Sordariales</taxon>
        <taxon>Chaetomiaceae</taxon>
        <taxon>Chaetomium</taxon>
    </lineage>
</organism>
<sequence length="234" mass="25375">MYNQSPIPRATMLSEPMFRSDFQLMSRPSATSPRLMPPPAGGRRLSCPTGPGPPSDYQSVSGPDLATSPHYPPFGRSVAPAMSSSWDACAFSSSLAPARDEASGTTASSFGSAVSFKYTQVPGYGNDDNCSELGSDPGNGRVSQETEDHYDPQSDDEPGDDSEERGAGSRTTHGPLNCPYRKRNKERFNIRDHNKCMNPFKEFSHLKYAPIETPRQKLLGLSGRVSCHGKKSHG</sequence>
<evidence type="ECO:0000313" key="2">
    <source>
        <dbReference type="Proteomes" id="UP000724584"/>
    </source>
</evidence>
<reference evidence="1 2" key="1">
    <citation type="journal article" date="2021" name="Nat. Commun.">
        <title>Genetic determinants of endophytism in the Arabidopsis root mycobiome.</title>
        <authorList>
            <person name="Mesny F."/>
            <person name="Miyauchi S."/>
            <person name="Thiergart T."/>
            <person name="Pickel B."/>
            <person name="Atanasova L."/>
            <person name="Karlsson M."/>
            <person name="Huettel B."/>
            <person name="Barry K.W."/>
            <person name="Haridas S."/>
            <person name="Chen C."/>
            <person name="Bauer D."/>
            <person name="Andreopoulos W."/>
            <person name="Pangilinan J."/>
            <person name="LaButti K."/>
            <person name="Riley R."/>
            <person name="Lipzen A."/>
            <person name="Clum A."/>
            <person name="Drula E."/>
            <person name="Henrissat B."/>
            <person name="Kohler A."/>
            <person name="Grigoriev I.V."/>
            <person name="Martin F.M."/>
            <person name="Hacquard S."/>
        </authorList>
    </citation>
    <scope>NUCLEOTIDE SEQUENCE [LARGE SCALE GENOMIC DNA]</scope>
    <source>
        <strain evidence="1 2">MPI-SDFR-AT-0079</strain>
    </source>
</reference>
<protein>
    <submittedName>
        <fullName evidence="1">Uncharacterized protein</fullName>
    </submittedName>
</protein>
<dbReference type="Proteomes" id="UP000724584">
    <property type="component" value="Unassembled WGS sequence"/>
</dbReference>
<dbReference type="EMBL" id="JAGIZQ010000002">
    <property type="protein sequence ID" value="KAH6641019.1"/>
    <property type="molecule type" value="Genomic_DNA"/>
</dbReference>
<proteinExistence type="predicted"/>
<gene>
    <name evidence="1" type="ORF">F5144DRAFT_590406</name>
</gene>
<name>A0ACB7PLS9_9PEZI</name>